<dbReference type="Proteomes" id="UP000295096">
    <property type="component" value="Unassembled WGS sequence"/>
</dbReference>
<protein>
    <submittedName>
        <fullName evidence="3">Prepilin-type N-terminal cleavage/methylation domain-containing protein</fullName>
    </submittedName>
</protein>
<dbReference type="NCBIfam" id="TIGR02532">
    <property type="entry name" value="IV_pilin_GFxxxE"/>
    <property type="match status" value="1"/>
</dbReference>
<dbReference type="Pfam" id="PF07963">
    <property type="entry name" value="N_methyl"/>
    <property type="match status" value="1"/>
</dbReference>
<feature type="compositionally biased region" description="Basic residues" evidence="1">
    <location>
        <begin position="14"/>
        <end position="32"/>
    </location>
</feature>
<dbReference type="PROSITE" id="PS00409">
    <property type="entry name" value="PROKAR_NTER_METHYL"/>
    <property type="match status" value="1"/>
</dbReference>
<dbReference type="AlphaFoldDB" id="A0A4R5Q6F4"/>
<dbReference type="InterPro" id="IPR045584">
    <property type="entry name" value="Pilin-like"/>
</dbReference>
<keyword evidence="2" id="KW-0812">Transmembrane</keyword>
<organism evidence="3 4">
    <name type="scientific">Dankookia rubra</name>
    <dbReference type="NCBI Taxonomy" id="1442381"/>
    <lineage>
        <taxon>Bacteria</taxon>
        <taxon>Pseudomonadati</taxon>
        <taxon>Pseudomonadota</taxon>
        <taxon>Alphaproteobacteria</taxon>
        <taxon>Acetobacterales</taxon>
        <taxon>Roseomonadaceae</taxon>
        <taxon>Dankookia</taxon>
    </lineage>
</organism>
<keyword evidence="4" id="KW-1185">Reference proteome</keyword>
<dbReference type="InterPro" id="IPR012902">
    <property type="entry name" value="N_methyl_site"/>
</dbReference>
<keyword evidence="2" id="KW-0472">Membrane</keyword>
<comment type="caution">
    <text evidence="3">The sequence shown here is derived from an EMBL/GenBank/DDBJ whole genome shotgun (WGS) entry which is preliminary data.</text>
</comment>
<name>A0A4R5Q6F4_9PROT</name>
<feature type="region of interest" description="Disordered" evidence="1">
    <location>
        <begin position="1"/>
        <end position="43"/>
    </location>
</feature>
<evidence type="ECO:0000313" key="3">
    <source>
        <dbReference type="EMBL" id="TDH58440.1"/>
    </source>
</evidence>
<evidence type="ECO:0000256" key="2">
    <source>
        <dbReference type="SAM" id="Phobius"/>
    </source>
</evidence>
<dbReference type="EMBL" id="SMSJ01000121">
    <property type="protein sequence ID" value="TDH58440.1"/>
    <property type="molecule type" value="Genomic_DNA"/>
</dbReference>
<evidence type="ECO:0000256" key="1">
    <source>
        <dbReference type="SAM" id="MobiDB-lite"/>
    </source>
</evidence>
<dbReference type="OrthoDB" id="7267284at2"/>
<feature type="compositionally biased region" description="Low complexity" evidence="1">
    <location>
        <begin position="33"/>
        <end position="43"/>
    </location>
</feature>
<reference evidence="3 4" key="1">
    <citation type="journal article" date="2016" name="J. Microbiol.">
        <title>Dankookia rubra gen. nov., sp. nov., an alphaproteobacterium isolated from sediment of a shallow stream.</title>
        <authorList>
            <person name="Kim W.H."/>
            <person name="Kim D.H."/>
            <person name="Kang K."/>
            <person name="Ahn T.Y."/>
        </authorList>
    </citation>
    <scope>NUCLEOTIDE SEQUENCE [LARGE SCALE GENOMIC DNA]</scope>
    <source>
        <strain evidence="3 4">JCM30602</strain>
    </source>
</reference>
<gene>
    <name evidence="3" type="ORF">E2C06_32625</name>
</gene>
<feature type="transmembrane region" description="Helical" evidence="2">
    <location>
        <begin position="53"/>
        <end position="72"/>
    </location>
</feature>
<proteinExistence type="predicted"/>
<dbReference type="SUPFAM" id="SSF54523">
    <property type="entry name" value="Pili subunits"/>
    <property type="match status" value="1"/>
</dbReference>
<accession>A0A4R5Q6F4</accession>
<keyword evidence="2" id="KW-1133">Transmembrane helix</keyword>
<sequence>MAHPHRAGGERGRPHAVRRQRQHRLARRRHAARGAAGDAAAGRGAVRHSRAGFTLLEVLVALAVLGFLMLGLSQGLRFGLGAWDSQARLLGRGGELDIADRTLRRIVTQIVPTDDPQNPGLRGTAQGFEAVTELPVTAALPTRQASVALGVDRAGRLVLRWTPYLHARRLGPAPLPEESELLRNLARIELGYWSGGGWLSTWARTELPELVRIRLVFARGDARRWPDIVAAPMRERAED</sequence>
<evidence type="ECO:0000313" key="4">
    <source>
        <dbReference type="Proteomes" id="UP000295096"/>
    </source>
</evidence>